<dbReference type="InterPro" id="IPR051055">
    <property type="entry name" value="PIF1_helicase"/>
</dbReference>
<dbReference type="SMART" id="SM00382">
    <property type="entry name" value="AAA"/>
    <property type="match status" value="1"/>
</dbReference>
<feature type="domain" description="AAA+ ATPase" evidence="1">
    <location>
        <begin position="18"/>
        <end position="165"/>
    </location>
</feature>
<evidence type="ECO:0000259" key="1">
    <source>
        <dbReference type="SMART" id="SM00382"/>
    </source>
</evidence>
<organism evidence="2 3">
    <name type="scientific">Kocuria palustris PEL</name>
    <dbReference type="NCBI Taxonomy" id="1236550"/>
    <lineage>
        <taxon>Bacteria</taxon>
        <taxon>Bacillati</taxon>
        <taxon>Actinomycetota</taxon>
        <taxon>Actinomycetes</taxon>
        <taxon>Micrococcales</taxon>
        <taxon>Micrococcaceae</taxon>
        <taxon>Kocuria</taxon>
    </lineage>
</organism>
<dbReference type="Gene3D" id="3.40.50.300">
    <property type="entry name" value="P-loop containing nucleotide triphosphate hydrolases"/>
    <property type="match status" value="2"/>
</dbReference>
<dbReference type="InterPro" id="IPR036420">
    <property type="entry name" value="BRCT_dom_sf"/>
</dbReference>
<protein>
    <submittedName>
        <fullName evidence="2">Helicase</fullName>
    </submittedName>
</protein>
<evidence type="ECO:0000313" key="3">
    <source>
        <dbReference type="Proteomes" id="UP000009877"/>
    </source>
</evidence>
<dbReference type="RefSeq" id="WP_006213322.1">
    <property type="nucleotide sequence ID" value="NZ_ANHZ02000001.1"/>
</dbReference>
<dbReference type="PANTHER" id="PTHR47642">
    <property type="entry name" value="ATP-DEPENDENT DNA HELICASE"/>
    <property type="match status" value="1"/>
</dbReference>
<dbReference type="AlphaFoldDB" id="M2YHI2"/>
<comment type="caution">
    <text evidence="2">The sequence shown here is derived from an EMBL/GenBank/DDBJ whole genome shotgun (WGS) entry which is preliminary data.</text>
</comment>
<dbReference type="GO" id="GO:0003678">
    <property type="term" value="F:DNA helicase activity"/>
    <property type="evidence" value="ECO:0007669"/>
    <property type="project" value="InterPro"/>
</dbReference>
<proteinExistence type="predicted"/>
<dbReference type="Proteomes" id="UP000009877">
    <property type="component" value="Unassembled WGS sequence"/>
</dbReference>
<accession>M2YHI2</accession>
<dbReference type="CDD" id="cd18809">
    <property type="entry name" value="SF1_C_RecD"/>
    <property type="match status" value="1"/>
</dbReference>
<dbReference type="STRING" id="71999.KPaMU14_05460"/>
<sequence>MTLTLTAEFSDALEKLHAGVPVFLTGRAGTGKSTLIRTFLESTSRSVVVAAPTGIAALNVGGYTLHRLFSFPAGITPEQVRSGDYRPGRFMKTLKALDTLVIDEISMVRADLFDCLVLALEQFGPKPGTPYGGVQLVLVGDLHQLPPVVTEHEREHFQTYYESPFFFSGHQYAASSFAVVELTTVFRQLNDTRMVEILNAVRDGGLLEEARTELNRHTDPEFEPPLDEFWLTLATTNRIAGARNRRMLERLPAHSAFSTARITGDLDGMERPAEDVLEYKAGAQIMLLTNDPADRWVNGTLAKITETLFDDDGEPYVVVELPDGSRATVERHLWEVTRPSVAGGQLTHEVVGTFSQLPFRLAWAITIHKSQGQTLDRVVVDLTGGTFADGQLYVALSRCRSLDGMVLTRDVLPKDLRVDQRVRRFLRSQAPALQTRGSVYLGVCWVGDEGSRWKPRPIELAVVTDDGQQASTLVNPTRDLGSARTDYGITAADVELAPLLEQAWAALAPLLSERTPIGLHVDQALSRIDFELKRNQHVTRMPLGTELDDGSLTWEDRTRLSAPTALERALAARDIAARRGLTGEEPFPAIDDRPGYLMPRGDEGVELLVHAPGLDASDEDRAAALTEALRAAAGRAALSPTARGILQEIEAQLGTQILDGDQGGDVDLSDVLSPGARVCFTGTAHDADGRELSRYDVESLAASHGLAPVANVTKTRCDALVVAELGTQSGKAKKAAQYGKPIIAFDDFLAWADGTSSPAGSSPAAASAQVCISAL</sequence>
<reference evidence="2 3" key="1">
    <citation type="journal article" date="2014" name="Genome Announc.">
        <title>Draft Genome Sequence of Kocuria palustris PEL.</title>
        <authorList>
            <person name="Sharma G."/>
            <person name="Khatri I."/>
            <person name="Subramanian S."/>
        </authorList>
    </citation>
    <scope>NUCLEOTIDE SEQUENCE [LARGE SCALE GENOMIC DNA]</scope>
    <source>
        <strain evidence="2 3">PEL</strain>
    </source>
</reference>
<dbReference type="GO" id="GO:0000723">
    <property type="term" value="P:telomere maintenance"/>
    <property type="evidence" value="ECO:0007669"/>
    <property type="project" value="InterPro"/>
</dbReference>
<name>M2YHI2_9MICC</name>
<dbReference type="SUPFAM" id="SSF52540">
    <property type="entry name" value="P-loop containing nucleoside triphosphate hydrolases"/>
    <property type="match status" value="2"/>
</dbReference>
<dbReference type="EMBL" id="ANHZ02000001">
    <property type="protein sequence ID" value="EME37979.1"/>
    <property type="molecule type" value="Genomic_DNA"/>
</dbReference>
<keyword evidence="2" id="KW-0347">Helicase</keyword>
<evidence type="ECO:0000313" key="2">
    <source>
        <dbReference type="EMBL" id="EME37979.1"/>
    </source>
</evidence>
<dbReference type="InterPro" id="IPR010285">
    <property type="entry name" value="DNA_helicase_pif1-like_DEAD"/>
</dbReference>
<keyword evidence="2" id="KW-0378">Hydrolase</keyword>
<dbReference type="InterPro" id="IPR027417">
    <property type="entry name" value="P-loop_NTPase"/>
</dbReference>
<keyword evidence="2" id="KW-0067">ATP-binding</keyword>
<keyword evidence="3" id="KW-1185">Reference proteome</keyword>
<dbReference type="GO" id="GO:0006281">
    <property type="term" value="P:DNA repair"/>
    <property type="evidence" value="ECO:0007669"/>
    <property type="project" value="InterPro"/>
</dbReference>
<keyword evidence="2" id="KW-0547">Nucleotide-binding</keyword>
<dbReference type="Gene3D" id="3.40.50.10190">
    <property type="entry name" value="BRCT domain"/>
    <property type="match status" value="1"/>
</dbReference>
<dbReference type="Pfam" id="PF05970">
    <property type="entry name" value="PIF1"/>
    <property type="match status" value="1"/>
</dbReference>
<gene>
    <name evidence="2" type="ORF">C884_00174</name>
</gene>
<dbReference type="InterPro" id="IPR003593">
    <property type="entry name" value="AAA+_ATPase"/>
</dbReference>